<organism evidence="1 2">
    <name type="scientific">Gluconacetobacter entanii</name>
    <dbReference type="NCBI Taxonomy" id="108528"/>
    <lineage>
        <taxon>Bacteria</taxon>
        <taxon>Pseudomonadati</taxon>
        <taxon>Pseudomonadota</taxon>
        <taxon>Alphaproteobacteria</taxon>
        <taxon>Acetobacterales</taxon>
        <taxon>Acetobacteraceae</taxon>
        <taxon>Gluconacetobacter</taxon>
    </lineage>
</organism>
<protein>
    <submittedName>
        <fullName evidence="1">Uncharacterized protein</fullName>
    </submittedName>
</protein>
<dbReference type="EMBL" id="NKUF01000010">
    <property type="protein sequence ID" value="PYD63538.1"/>
    <property type="molecule type" value="Genomic_DNA"/>
</dbReference>
<dbReference type="Proteomes" id="UP000248301">
    <property type="component" value="Unassembled WGS sequence"/>
</dbReference>
<name>A0A318PWJ2_9PROT</name>
<evidence type="ECO:0000313" key="1">
    <source>
        <dbReference type="EMBL" id="PYD63538.1"/>
    </source>
</evidence>
<sequence>MTLNEINFTRSGGDMDVRMRVLQTFRLEYAANGTITVVDEQKERAGHPNPRSGFGFKSASDAIAAFESKDFHRTRMI</sequence>
<dbReference type="AlphaFoldDB" id="A0A318PWJ2"/>
<comment type="caution">
    <text evidence="1">The sequence shown here is derived from an EMBL/GenBank/DDBJ whole genome shotgun (WGS) entry which is preliminary data.</text>
</comment>
<gene>
    <name evidence="1" type="ORF">CFR72_06425</name>
</gene>
<dbReference type="RefSeq" id="WP_110913180.1">
    <property type="nucleotide sequence ID" value="NZ_NKUF01000010.1"/>
</dbReference>
<proteinExistence type="predicted"/>
<accession>A0A318PWJ2</accession>
<evidence type="ECO:0000313" key="2">
    <source>
        <dbReference type="Proteomes" id="UP000248301"/>
    </source>
</evidence>
<reference evidence="1 2" key="1">
    <citation type="submission" date="2017-07" db="EMBL/GenBank/DDBJ databases">
        <title>A draft genome sequence of Gluconacetobacter entanii LTH 4560.</title>
        <authorList>
            <person name="Skraban J."/>
            <person name="Cleenwerck I."/>
            <person name="Vandamme P."/>
            <person name="Trcek J."/>
        </authorList>
    </citation>
    <scope>NUCLEOTIDE SEQUENCE [LARGE SCALE GENOMIC DNA]</scope>
    <source>
        <strain evidence="1 2">LTH 4560</strain>
    </source>
</reference>